<dbReference type="InterPro" id="IPR036612">
    <property type="entry name" value="KH_dom_type_1_sf"/>
</dbReference>
<keyword evidence="5" id="KW-0175">Coiled coil</keyword>
<reference evidence="9" key="1">
    <citation type="submission" date="2022-08" db="UniProtKB">
        <authorList>
            <consortium name="EnsemblMetazoa"/>
        </authorList>
    </citation>
    <scope>IDENTIFICATION</scope>
    <source>
        <strain evidence="9">05x7-T-G4-1.051#20</strain>
    </source>
</reference>
<evidence type="ECO:0000256" key="6">
    <source>
        <dbReference type="SAM" id="MobiDB-lite"/>
    </source>
</evidence>
<feature type="compositionally biased region" description="Low complexity" evidence="6">
    <location>
        <begin position="763"/>
        <end position="772"/>
    </location>
</feature>
<dbReference type="Pfam" id="PF22675">
    <property type="entry name" value="KH-I_KHDC4-BBP"/>
    <property type="match status" value="1"/>
</dbReference>
<sequence length="963" mass="102796">MAYESIRVSRWSDDHDHKSSLEAAAEAAAKVNAMLIAKGKLKPSQLSQQQGIKPKSTSQPGGLIVAEVEINDVPIGCRNMLTRGATQEEISKLSGSAVSTRGRYLSPEEKMGNLGDRPLYLCVQGSSQESVDIAVGRINEIILNGMKAKGSRFAPITRPMVPLQRPMLNQPPPLMSLETQPPQIPTGVPVLQEKLYIGLEHAPPNFDVKNKIFGPMGSFLNHIQAETGAKVTLRGKASGFIEPMSGREAFEPMHVHIQHGTLLGLQNAKQLAENLIQTVQQDYAQFQQALVALPPNLSPATAAIIAGLQQSAPGGILSQQTISALSGGTQGIPLQPQPGLQPLTTIPAINQPVMTNVVFSSSPVLTSHNQVCSTLAGGPPQQVIVQAQVPPPPHGIPHLGHPHLISTNPPPASSPQPLMTTVQPELVPTSLPVWGSSAPGAMPTQQIIQQIPMSVGPPVSSYGPPISSAYMPMSSSLGPVTCTYTQVTTVPLLRVSSPVTVTSSTPTPYNYGGPLKEENKRRFTEEKPDDKVPENLLGYEHGPPHLTNLVVQGPPPAQSQSPSQGQLVQGPVTHVIQALPPTQIIHGPPPTQIVQGPPPGYQAPPPHLIHGPPPHGQIPAPYHLGPPPVVSDGVPVMSHSTQPPQGAPVYSVHTSISEEGRVTHTYTVQSNSGGLATPPQDAPGDVDKKLMPPPALPTGVKRPASEALPESPDRKSKKDSDDEDEEVKSSLRQQHKEAKKYQYNQYSSTPQLYGQPPPPEQLSPSGQYEQGQQPPPQFLPPGQVVTIAQHTDTPPGSENLAQPGLQQQIIIQQPQQLPSHPPPAFQQPMFTGQISHSPPPPPPWTTDQPPVSGPSPGPAQQLIPQQITLASPHRVNPPDQRLMPEEHRIYGEALPPPPPNYQTGPPPHGSTPQIIVPSHLPPPTQTIVSVPQFNGQPPPFPGQPPPQGSYQYPTGPPLTMSYW</sequence>
<dbReference type="InterPro" id="IPR056149">
    <property type="entry name" value="PRP5/DDX46/KHDC4_KH"/>
</dbReference>
<dbReference type="GO" id="GO:0005634">
    <property type="term" value="C:nucleus"/>
    <property type="evidence" value="ECO:0007669"/>
    <property type="project" value="InterPro"/>
</dbReference>
<dbReference type="FunFam" id="3.30.1370.10:FF:000066">
    <property type="entry name" value="KH domain containing 4, pre-mRNA splicing factor"/>
    <property type="match status" value="1"/>
</dbReference>
<dbReference type="Proteomes" id="UP000005408">
    <property type="component" value="Unassembled WGS sequence"/>
</dbReference>
<dbReference type="InterPro" id="IPR047889">
    <property type="entry name" value="KHDC4_KH-I_second"/>
</dbReference>
<feature type="domain" description="ATP-dependent RNA helicase PRP5/DDX46/KHDC4 KH" evidence="8">
    <location>
        <begin position="64"/>
        <end position="146"/>
    </location>
</feature>
<accession>A0A8W8I9D6</accession>
<feature type="compositionally biased region" description="Polar residues" evidence="6">
    <location>
        <begin position="742"/>
        <end position="752"/>
    </location>
</feature>
<feature type="compositionally biased region" description="Basic and acidic residues" evidence="6">
    <location>
        <begin position="711"/>
        <end position="720"/>
    </location>
</feature>
<feature type="compositionally biased region" description="Basic and acidic residues" evidence="6">
    <location>
        <begin position="515"/>
        <end position="531"/>
    </location>
</feature>
<feature type="coiled-coil region" evidence="5">
    <location>
        <begin position="262"/>
        <end position="289"/>
    </location>
</feature>
<dbReference type="PANTHER" id="PTHR15744:SF0">
    <property type="entry name" value="KH HOMOLOGY DOMAIN-CONTAINING PROTEIN 4"/>
    <property type="match status" value="1"/>
</dbReference>
<evidence type="ECO:0000256" key="3">
    <source>
        <dbReference type="ARBA" id="ARBA00030267"/>
    </source>
</evidence>
<dbReference type="PRINTS" id="PR01217">
    <property type="entry name" value="PRICHEXTENSN"/>
</dbReference>
<feature type="region of interest" description="Disordered" evidence="6">
    <location>
        <begin position="499"/>
        <end position="531"/>
    </location>
</feature>
<feature type="compositionally biased region" description="Low complexity" evidence="6">
    <location>
        <begin position="800"/>
        <end position="818"/>
    </location>
</feature>
<organism evidence="9 10">
    <name type="scientific">Magallana gigas</name>
    <name type="common">Pacific oyster</name>
    <name type="synonym">Crassostrea gigas</name>
    <dbReference type="NCBI Taxonomy" id="29159"/>
    <lineage>
        <taxon>Eukaryota</taxon>
        <taxon>Metazoa</taxon>
        <taxon>Spiralia</taxon>
        <taxon>Lophotrochozoa</taxon>
        <taxon>Mollusca</taxon>
        <taxon>Bivalvia</taxon>
        <taxon>Autobranchia</taxon>
        <taxon>Pteriomorphia</taxon>
        <taxon>Ostreida</taxon>
        <taxon>Ostreoidea</taxon>
        <taxon>Ostreidae</taxon>
        <taxon>Magallana</taxon>
    </lineage>
</organism>
<evidence type="ECO:0000313" key="9">
    <source>
        <dbReference type="EnsemblMetazoa" id="G12999.2:cds"/>
    </source>
</evidence>
<dbReference type="AlphaFoldDB" id="A0A8W8I9D6"/>
<feature type="domain" description="KHDC4/BBP-like KH-domain type I" evidence="7">
    <location>
        <begin position="202"/>
        <end position="277"/>
    </location>
</feature>
<dbReference type="InterPro" id="IPR031121">
    <property type="entry name" value="RIK/BLOM7"/>
</dbReference>
<evidence type="ECO:0000313" key="10">
    <source>
        <dbReference type="Proteomes" id="UP000005408"/>
    </source>
</evidence>
<dbReference type="Gene3D" id="3.30.1370.10">
    <property type="entry name" value="K Homology domain, type 1"/>
    <property type="match status" value="2"/>
</dbReference>
<dbReference type="InterPro" id="IPR047890">
    <property type="entry name" value="KHDC4_KH-I_first"/>
</dbReference>
<dbReference type="GO" id="GO:0003723">
    <property type="term" value="F:RNA binding"/>
    <property type="evidence" value="ECO:0007669"/>
    <property type="project" value="InterPro"/>
</dbReference>
<dbReference type="InterPro" id="IPR055256">
    <property type="entry name" value="KH_1_KHDC4/BBP-like"/>
</dbReference>
<evidence type="ECO:0000256" key="1">
    <source>
        <dbReference type="ARBA" id="ARBA00006093"/>
    </source>
</evidence>
<evidence type="ECO:0000259" key="8">
    <source>
        <dbReference type="Pfam" id="PF23469"/>
    </source>
</evidence>
<proteinExistence type="inferred from homology"/>
<evidence type="ECO:0000256" key="2">
    <source>
        <dbReference type="ARBA" id="ARBA00017795"/>
    </source>
</evidence>
<evidence type="ECO:0000256" key="4">
    <source>
        <dbReference type="ARBA" id="ARBA00045732"/>
    </source>
</evidence>
<evidence type="ECO:0000256" key="5">
    <source>
        <dbReference type="SAM" id="Coils"/>
    </source>
</evidence>
<name>A0A8W8I9D6_MAGGI</name>
<dbReference type="CDD" id="cd22385">
    <property type="entry name" value="KH-I_KHDC4_rpt1"/>
    <property type="match status" value="1"/>
</dbReference>
<dbReference type="OMA" id="WLYQAQQ"/>
<evidence type="ECO:0000259" key="7">
    <source>
        <dbReference type="Pfam" id="PF22675"/>
    </source>
</evidence>
<dbReference type="FunFam" id="3.30.1370.10:FF:000037">
    <property type="entry name" value="KH domain protein"/>
    <property type="match status" value="1"/>
</dbReference>
<feature type="compositionally biased region" description="Pro residues" evidence="6">
    <location>
        <begin position="936"/>
        <end position="947"/>
    </location>
</feature>
<dbReference type="Pfam" id="PF23469">
    <property type="entry name" value="KH_12"/>
    <property type="match status" value="1"/>
</dbReference>
<comment type="function">
    <text evidence="4">RNA-binding protein involved in pre-mRNA splicing. Interacts with the PRP19C/Prp19 complex/NTC/Nineteen complex which is part of the spliceosome. Involved in regulating splice site selection. Binds preferentially RNA with A/C rich sequences and poly-C stretches.</text>
</comment>
<feature type="region of interest" description="Disordered" evidence="6">
    <location>
        <begin position="669"/>
        <end position="963"/>
    </location>
</feature>
<dbReference type="SUPFAM" id="SSF54791">
    <property type="entry name" value="Eukaryotic type KH-domain (KH-domain type I)"/>
    <property type="match status" value="1"/>
</dbReference>
<feature type="compositionally biased region" description="Polar residues" evidence="6">
    <location>
        <begin position="786"/>
        <end position="796"/>
    </location>
</feature>
<dbReference type="PANTHER" id="PTHR15744">
    <property type="entry name" value="BLOM7"/>
    <property type="match status" value="1"/>
</dbReference>
<comment type="similarity">
    <text evidence="1">Belongs to the KHDC4 family.</text>
</comment>
<dbReference type="CDD" id="cd22386">
    <property type="entry name" value="KH-I_KHDC4_rpt2"/>
    <property type="match status" value="1"/>
</dbReference>
<feature type="compositionally biased region" description="Pro residues" evidence="6">
    <location>
        <begin position="894"/>
        <end position="909"/>
    </location>
</feature>
<dbReference type="EnsemblMetazoa" id="G12999.2">
    <property type="protein sequence ID" value="G12999.2:cds"/>
    <property type="gene ID" value="G12999"/>
</dbReference>
<dbReference type="OrthoDB" id="397265at2759"/>
<protein>
    <recommendedName>
        <fullName evidence="2">KH homology domain-containing protein 4</fullName>
    </recommendedName>
    <alternativeName>
        <fullName evidence="3">Brings lots of money 7</fullName>
    </alternativeName>
</protein>
<keyword evidence="10" id="KW-1185">Reference proteome</keyword>
<feature type="compositionally biased region" description="Low complexity" evidence="6">
    <location>
        <begin position="499"/>
        <end position="508"/>
    </location>
</feature>